<sequence>MPALRLDEISIVRGATQTARALSAEFNAGQVYAILGPNGTGKSSLLKAIFGELSLSQGRIHYGPHPLSMRHLASWRQRIGYMPQGTEIDVSLTVLEVVLLGKLDALHMYVGDELLNEALEIMQQVGIVDLAHRDIQTLSGGQRQLAMFCQVLLRDPAIMLLDEPVSALDMHHQLNLLEQVHQETRQRRLITITVLHDLSLAAQFADQVMLLGEGVLQASGTPHDVLTPERLSPLYGVAVERLYDSAGIPVIRPLRQMNRGLVN</sequence>
<dbReference type="InterPro" id="IPR017871">
    <property type="entry name" value="ABC_transporter-like_CS"/>
</dbReference>
<feature type="domain" description="ABC transporter" evidence="3">
    <location>
        <begin position="4"/>
        <end position="238"/>
    </location>
</feature>
<dbReference type="Gene3D" id="3.40.50.300">
    <property type="entry name" value="P-loop containing nucleotide triphosphate hydrolases"/>
    <property type="match status" value="1"/>
</dbReference>
<dbReference type="CDD" id="cd03214">
    <property type="entry name" value="ABC_Iron-Siderophores_B12_Hemin"/>
    <property type="match status" value="1"/>
</dbReference>
<dbReference type="GO" id="GO:0005524">
    <property type="term" value="F:ATP binding"/>
    <property type="evidence" value="ECO:0007669"/>
    <property type="project" value="UniProtKB-KW"/>
</dbReference>
<dbReference type="Pfam" id="PF00005">
    <property type="entry name" value="ABC_tran"/>
    <property type="match status" value="1"/>
</dbReference>
<keyword evidence="2 4" id="KW-0067">ATP-binding</keyword>
<dbReference type="OrthoDB" id="6461291at2"/>
<dbReference type="Proteomes" id="UP000094291">
    <property type="component" value="Unassembled WGS sequence"/>
</dbReference>
<evidence type="ECO:0000256" key="1">
    <source>
        <dbReference type="ARBA" id="ARBA00022741"/>
    </source>
</evidence>
<dbReference type="AlphaFoldDB" id="A0A1E2VEB9"/>
<dbReference type="EMBL" id="MDTQ01000001">
    <property type="protein sequence ID" value="ODC05186.1"/>
    <property type="molecule type" value="Genomic_DNA"/>
</dbReference>
<name>A0A1E2VEB9_9GAMM</name>
<organism evidence="4 5">
    <name type="scientific">Terasakiispira papahanaumokuakeensis</name>
    <dbReference type="NCBI Taxonomy" id="197479"/>
    <lineage>
        <taxon>Bacteria</taxon>
        <taxon>Pseudomonadati</taxon>
        <taxon>Pseudomonadota</taxon>
        <taxon>Gammaproteobacteria</taxon>
        <taxon>Oceanospirillales</taxon>
        <taxon>Terasakiispira</taxon>
    </lineage>
</organism>
<dbReference type="InterPro" id="IPR003593">
    <property type="entry name" value="AAA+_ATPase"/>
</dbReference>
<reference evidence="4 5" key="1">
    <citation type="submission" date="2016-08" db="EMBL/GenBank/DDBJ databases">
        <authorList>
            <person name="Seilhamer J.J."/>
        </authorList>
    </citation>
    <scope>NUCLEOTIDE SEQUENCE [LARGE SCALE GENOMIC DNA]</scope>
    <source>
        <strain evidence="4 5">PH27A</strain>
    </source>
</reference>
<dbReference type="PANTHER" id="PTHR42794">
    <property type="entry name" value="HEMIN IMPORT ATP-BINDING PROTEIN HMUV"/>
    <property type="match status" value="1"/>
</dbReference>
<dbReference type="PROSITE" id="PS50893">
    <property type="entry name" value="ABC_TRANSPORTER_2"/>
    <property type="match status" value="1"/>
</dbReference>
<dbReference type="InterPro" id="IPR003439">
    <property type="entry name" value="ABC_transporter-like_ATP-bd"/>
</dbReference>
<dbReference type="GO" id="GO:0016887">
    <property type="term" value="F:ATP hydrolysis activity"/>
    <property type="evidence" value="ECO:0007669"/>
    <property type="project" value="InterPro"/>
</dbReference>
<keyword evidence="5" id="KW-1185">Reference proteome</keyword>
<keyword evidence="1" id="KW-0547">Nucleotide-binding</keyword>
<evidence type="ECO:0000259" key="3">
    <source>
        <dbReference type="PROSITE" id="PS50893"/>
    </source>
</evidence>
<protein>
    <submittedName>
        <fullName evidence="4">Iron ABC transporter ATP-binding protein</fullName>
    </submittedName>
</protein>
<dbReference type="InterPro" id="IPR027417">
    <property type="entry name" value="P-loop_NTPase"/>
</dbReference>
<gene>
    <name evidence="4" type="ORF">BFW38_04590</name>
</gene>
<evidence type="ECO:0000256" key="2">
    <source>
        <dbReference type="ARBA" id="ARBA00022840"/>
    </source>
</evidence>
<proteinExistence type="predicted"/>
<comment type="caution">
    <text evidence="4">The sequence shown here is derived from an EMBL/GenBank/DDBJ whole genome shotgun (WGS) entry which is preliminary data.</text>
</comment>
<accession>A0A1E2VEB9</accession>
<dbReference type="PROSITE" id="PS00211">
    <property type="entry name" value="ABC_TRANSPORTER_1"/>
    <property type="match status" value="1"/>
</dbReference>
<evidence type="ECO:0000313" key="5">
    <source>
        <dbReference type="Proteomes" id="UP000094291"/>
    </source>
</evidence>
<dbReference type="SUPFAM" id="SSF52540">
    <property type="entry name" value="P-loop containing nucleoside triphosphate hydrolases"/>
    <property type="match status" value="1"/>
</dbReference>
<dbReference type="PANTHER" id="PTHR42794:SF2">
    <property type="entry name" value="ABC TRANSPORTER ATP-BINDING PROTEIN"/>
    <property type="match status" value="1"/>
</dbReference>
<dbReference type="STRING" id="197479.BFW38_04590"/>
<dbReference type="SMART" id="SM00382">
    <property type="entry name" value="AAA"/>
    <property type="match status" value="1"/>
</dbReference>
<evidence type="ECO:0000313" key="4">
    <source>
        <dbReference type="EMBL" id="ODC05186.1"/>
    </source>
</evidence>